<dbReference type="RefSeq" id="WP_285323571.1">
    <property type="nucleotide sequence ID" value="NZ_JARGCK010000004.1"/>
</dbReference>
<accession>A0AAW7AFF7</accession>
<keyword evidence="1" id="KW-0004">4Fe-4S</keyword>
<keyword evidence="3" id="KW-0408">Iron</keyword>
<dbReference type="SMART" id="SM00478">
    <property type="entry name" value="ENDO3c"/>
    <property type="match status" value="1"/>
</dbReference>
<dbReference type="CDD" id="cd00056">
    <property type="entry name" value="ENDO3c"/>
    <property type="match status" value="1"/>
</dbReference>
<evidence type="ECO:0000256" key="4">
    <source>
        <dbReference type="ARBA" id="ARBA00023014"/>
    </source>
</evidence>
<keyword evidence="6" id="KW-0540">Nuclease</keyword>
<protein>
    <submittedName>
        <fullName evidence="6">Endonuclease III domain-containing protein</fullName>
    </submittedName>
</protein>
<evidence type="ECO:0000259" key="5">
    <source>
        <dbReference type="SMART" id="SM00478"/>
    </source>
</evidence>
<dbReference type="Pfam" id="PF00730">
    <property type="entry name" value="HhH-GPD"/>
    <property type="match status" value="1"/>
</dbReference>
<keyword evidence="2" id="KW-0479">Metal-binding</keyword>
<dbReference type="PANTHER" id="PTHR10359:SF19">
    <property type="entry name" value="DNA REPAIR GLYCOSYLASE MJ1434-RELATED"/>
    <property type="match status" value="1"/>
</dbReference>
<dbReference type="SUPFAM" id="SSF48150">
    <property type="entry name" value="DNA-glycosylase"/>
    <property type="match status" value="1"/>
</dbReference>
<dbReference type="GO" id="GO:0051539">
    <property type="term" value="F:4 iron, 4 sulfur cluster binding"/>
    <property type="evidence" value="ECO:0007669"/>
    <property type="project" value="UniProtKB-KW"/>
</dbReference>
<dbReference type="EMBL" id="JARGCK010000004">
    <property type="protein sequence ID" value="MDK9865786.1"/>
    <property type="molecule type" value="Genomic_DNA"/>
</dbReference>
<sequence length="215" mass="25044">MLDTKTLYQLLYEHMGPQGWWPAESKIEVMLGAILVQNTNWRNAAYAIESLKQATHLEPQHILNLKLEAVQVLIKSSGFYKNKAQTILSLLTWLDHHDFDYQEINNRYKQDLRKTLLEIKGIGSETADVLIVYIFGGVEFIADSYSRRLYRKLGYTQTDSYEQLKRHIKLPDDFSNQDANEFHALLDNFGKNYFNGKINSKYTFLDAYFENETSG</sequence>
<feature type="domain" description="HhH-GPD" evidence="5">
    <location>
        <begin position="35"/>
        <end position="192"/>
    </location>
</feature>
<keyword evidence="6" id="KW-0378">Hydrolase</keyword>
<dbReference type="PIRSF" id="PIRSF001435">
    <property type="entry name" value="Nth"/>
    <property type="match status" value="1"/>
</dbReference>
<name>A0AAW7AFF7_9STAP</name>
<dbReference type="PANTHER" id="PTHR10359">
    <property type="entry name" value="A/G-SPECIFIC ADENINE GLYCOSYLASE/ENDONUCLEASE III"/>
    <property type="match status" value="1"/>
</dbReference>
<reference evidence="6" key="2">
    <citation type="submission" date="2023-03" db="EMBL/GenBank/DDBJ databases">
        <authorList>
            <person name="Vazquez L."/>
            <person name="Rodriguez J."/>
            <person name="Mayo B."/>
            <person name="Florez A.B."/>
        </authorList>
    </citation>
    <scope>NUCLEOTIDE SEQUENCE</scope>
    <source>
        <strain evidence="6">5A3I</strain>
    </source>
</reference>
<dbReference type="GO" id="GO:0046872">
    <property type="term" value="F:metal ion binding"/>
    <property type="evidence" value="ECO:0007669"/>
    <property type="project" value="UniProtKB-KW"/>
</dbReference>
<keyword evidence="6" id="KW-0255">Endonuclease</keyword>
<dbReference type="InterPro" id="IPR011257">
    <property type="entry name" value="DNA_glycosylase"/>
</dbReference>
<evidence type="ECO:0000313" key="6">
    <source>
        <dbReference type="EMBL" id="MDK9865786.1"/>
    </source>
</evidence>
<dbReference type="GO" id="GO:0004519">
    <property type="term" value="F:endonuclease activity"/>
    <property type="evidence" value="ECO:0007669"/>
    <property type="project" value="UniProtKB-KW"/>
</dbReference>
<evidence type="ECO:0000256" key="3">
    <source>
        <dbReference type="ARBA" id="ARBA00023004"/>
    </source>
</evidence>
<evidence type="ECO:0000313" key="7">
    <source>
        <dbReference type="Proteomes" id="UP001174037"/>
    </source>
</evidence>
<dbReference type="Gene3D" id="1.10.340.30">
    <property type="entry name" value="Hypothetical protein, domain 2"/>
    <property type="match status" value="1"/>
</dbReference>
<keyword evidence="4" id="KW-0411">Iron-sulfur</keyword>
<organism evidence="6 7">
    <name type="scientific">Staphylococcus equorum</name>
    <dbReference type="NCBI Taxonomy" id="246432"/>
    <lineage>
        <taxon>Bacteria</taxon>
        <taxon>Bacillati</taxon>
        <taxon>Bacillota</taxon>
        <taxon>Bacilli</taxon>
        <taxon>Bacillales</taxon>
        <taxon>Staphylococcaceae</taxon>
        <taxon>Staphylococcus</taxon>
    </lineage>
</organism>
<comment type="caution">
    <text evidence="6">The sequence shown here is derived from an EMBL/GenBank/DDBJ whole genome shotgun (WGS) entry which is preliminary data.</text>
</comment>
<proteinExistence type="predicted"/>
<evidence type="ECO:0000256" key="2">
    <source>
        <dbReference type="ARBA" id="ARBA00022723"/>
    </source>
</evidence>
<evidence type="ECO:0000256" key="1">
    <source>
        <dbReference type="ARBA" id="ARBA00022485"/>
    </source>
</evidence>
<dbReference type="InterPro" id="IPR003265">
    <property type="entry name" value="HhH-GPD_domain"/>
</dbReference>
<dbReference type="GO" id="GO:0006284">
    <property type="term" value="P:base-excision repair"/>
    <property type="evidence" value="ECO:0007669"/>
    <property type="project" value="InterPro"/>
</dbReference>
<dbReference type="Proteomes" id="UP001174037">
    <property type="component" value="Unassembled WGS sequence"/>
</dbReference>
<reference evidence="6" key="1">
    <citation type="journal article" date="2023" name="Int. J. Mol. Sci.">
        <title>Antibiotic Resistance/Susceptibility Profiles of Staphylococcus equorum Strains from Cheese, and Genome Analysis for Antibiotic Resistance Genes.</title>
        <authorList>
            <person name="Vazquez L."/>
            <person name="Srednik M.E."/>
            <person name="Rodriguez J."/>
            <person name="Florez A.B."/>
            <person name="Mayo B."/>
        </authorList>
    </citation>
    <scope>NUCLEOTIDE SEQUENCE</scope>
    <source>
        <strain evidence="6">5A3I</strain>
    </source>
</reference>
<gene>
    <name evidence="6" type="ORF">P1A27_07515</name>
</gene>
<dbReference type="AlphaFoldDB" id="A0AAW7AFF7"/>